<dbReference type="PANTHER" id="PTHR31649">
    <property type="entry name" value="AGAP009604-PA"/>
    <property type="match status" value="1"/>
</dbReference>
<proteinExistence type="predicted"/>
<dbReference type="EnsemblMetazoa" id="G16872.12">
    <property type="protein sequence ID" value="G16872.12:cds"/>
    <property type="gene ID" value="G16872"/>
</dbReference>
<dbReference type="EnsemblMetazoa" id="G16872.9">
    <property type="protein sequence ID" value="G16872.9:cds"/>
    <property type="gene ID" value="G16872"/>
</dbReference>
<dbReference type="EnsemblMetazoa" id="G16872.2">
    <property type="protein sequence ID" value="G16872.2:cds"/>
    <property type="gene ID" value="G16872"/>
</dbReference>
<dbReference type="EnsemblMetazoa" id="G16872.5">
    <property type="protein sequence ID" value="G16872.5:cds"/>
    <property type="gene ID" value="G16872"/>
</dbReference>
<organism evidence="1 2">
    <name type="scientific">Magallana gigas</name>
    <name type="common">Pacific oyster</name>
    <name type="synonym">Crassostrea gigas</name>
    <dbReference type="NCBI Taxonomy" id="29159"/>
    <lineage>
        <taxon>Eukaryota</taxon>
        <taxon>Metazoa</taxon>
        <taxon>Spiralia</taxon>
        <taxon>Lophotrochozoa</taxon>
        <taxon>Mollusca</taxon>
        <taxon>Bivalvia</taxon>
        <taxon>Autobranchia</taxon>
        <taxon>Pteriomorphia</taxon>
        <taxon>Ostreida</taxon>
        <taxon>Ostreoidea</taxon>
        <taxon>Ostreidae</taxon>
        <taxon>Magallana</taxon>
    </lineage>
</organism>
<dbReference type="OMA" id="GFCYVPH"/>
<evidence type="ECO:0008006" key="3">
    <source>
        <dbReference type="Google" id="ProtNLM"/>
    </source>
</evidence>
<dbReference type="Pfam" id="PF11901">
    <property type="entry name" value="DM9"/>
    <property type="match status" value="2"/>
</dbReference>
<dbReference type="InterPro" id="IPR006616">
    <property type="entry name" value="DM9_repeat"/>
</dbReference>
<keyword evidence="2" id="KW-1185">Reference proteome</keyword>
<evidence type="ECO:0000313" key="1">
    <source>
        <dbReference type="EnsemblMetazoa" id="G16872.1:cds"/>
    </source>
</evidence>
<reference evidence="1" key="1">
    <citation type="submission" date="2022-08" db="UniProtKB">
        <authorList>
            <consortium name="EnsemblMetazoa"/>
        </authorList>
    </citation>
    <scope>IDENTIFICATION</scope>
    <source>
        <strain evidence="1">05x7-T-G4-1.051#20</strain>
    </source>
</reference>
<dbReference type="EnsemblMetazoa" id="G16872.7">
    <property type="protein sequence ID" value="G16872.7:cds"/>
    <property type="gene ID" value="G16872"/>
</dbReference>
<dbReference type="PANTHER" id="PTHR31649:SF1">
    <property type="entry name" value="FARNESOIC ACID O-METHYL TRANSFERASE DOMAIN-CONTAINING PROTEIN"/>
    <property type="match status" value="1"/>
</dbReference>
<dbReference type="AlphaFoldDB" id="A0A8W8J1S4"/>
<dbReference type="EnsemblMetazoa" id="G16872.6">
    <property type="protein sequence ID" value="G16872.6:cds"/>
    <property type="gene ID" value="G16872"/>
</dbReference>
<dbReference type="EnsemblMetazoa" id="G16872.8">
    <property type="protein sequence ID" value="G16872.8:cds"/>
    <property type="gene ID" value="G16872"/>
</dbReference>
<dbReference type="EnsemblMetazoa" id="G16872.1">
    <property type="protein sequence ID" value="G16872.1:cds"/>
    <property type="gene ID" value="G16872"/>
</dbReference>
<protein>
    <recommendedName>
        <fullName evidence="3">DM9 domain-containing protein</fullName>
    </recommendedName>
</protein>
<dbReference type="Proteomes" id="UP000005408">
    <property type="component" value="Unassembled WGS sequence"/>
</dbReference>
<evidence type="ECO:0000313" key="2">
    <source>
        <dbReference type="Proteomes" id="UP000005408"/>
    </source>
</evidence>
<dbReference type="EnsemblMetazoa" id="G16872.13">
    <property type="protein sequence ID" value="G16872.13:cds"/>
    <property type="gene ID" value="G16872"/>
</dbReference>
<dbReference type="OrthoDB" id="6081326at2759"/>
<dbReference type="EnsemblMetazoa" id="G16872.11">
    <property type="protein sequence ID" value="G16872.11:cds"/>
    <property type="gene ID" value="G16872"/>
</dbReference>
<sequence length="145" mass="15847">MAVWVTTTDCYIPEHAIRAGYEADGRPLFIARASIEGDLTPGKCGFHLQGAHIPYGCKEVVVHQYEVLVHANNASGFYDWQRAARGRVPNDAVSSDTDLYVGRAYFSGGLIPCKVATASSHMCAYIGCEGVEHSTMDYEVLCKIK</sequence>
<dbReference type="EnsemblMetazoa" id="G16872.4">
    <property type="protein sequence ID" value="G16872.4:cds"/>
    <property type="gene ID" value="G16872"/>
</dbReference>
<dbReference type="SMART" id="SM00696">
    <property type="entry name" value="DM9"/>
    <property type="match status" value="2"/>
</dbReference>
<dbReference type="EnsemblMetazoa" id="G16872.10">
    <property type="protein sequence ID" value="G16872.10:cds"/>
    <property type="gene ID" value="G16872"/>
</dbReference>
<dbReference type="EnsemblMetazoa" id="G16872.3">
    <property type="protein sequence ID" value="G16872.3:cds"/>
    <property type="gene ID" value="G16872"/>
</dbReference>
<name>A0A8W8J1S4_MAGGI</name>
<accession>A0A8W8J1S4</accession>